<dbReference type="Gene3D" id="3.20.20.70">
    <property type="entry name" value="Aldolase class I"/>
    <property type="match status" value="1"/>
</dbReference>
<keyword evidence="5 9" id="KW-0028">Amino-acid biosynthesis</keyword>
<evidence type="ECO:0000256" key="5">
    <source>
        <dbReference type="ARBA" id="ARBA00022605"/>
    </source>
</evidence>
<evidence type="ECO:0000259" key="11">
    <source>
        <dbReference type="Pfam" id="PF00697"/>
    </source>
</evidence>
<feature type="region of interest" description="Disordered" evidence="10">
    <location>
        <begin position="200"/>
        <end position="222"/>
    </location>
</feature>
<dbReference type="PANTHER" id="PTHR42894:SF1">
    <property type="entry name" value="N-(5'-PHOSPHORIBOSYL)ANTHRANILATE ISOMERASE"/>
    <property type="match status" value="1"/>
</dbReference>
<dbReference type="PANTHER" id="PTHR42894">
    <property type="entry name" value="N-(5'-PHOSPHORIBOSYL)ANTHRANILATE ISOMERASE"/>
    <property type="match status" value="1"/>
</dbReference>
<evidence type="ECO:0000256" key="10">
    <source>
        <dbReference type="SAM" id="MobiDB-lite"/>
    </source>
</evidence>
<name>A0A1I6JMH6_9FIRM</name>
<evidence type="ECO:0000256" key="9">
    <source>
        <dbReference type="HAMAP-Rule" id="MF_00135"/>
    </source>
</evidence>
<keyword evidence="6 9" id="KW-0822">Tryptophan biosynthesis</keyword>
<keyword evidence="7 9" id="KW-0057">Aromatic amino acid biosynthesis</keyword>
<dbReference type="Proteomes" id="UP000214760">
    <property type="component" value="Unassembled WGS sequence"/>
</dbReference>
<evidence type="ECO:0000256" key="7">
    <source>
        <dbReference type="ARBA" id="ARBA00023141"/>
    </source>
</evidence>
<feature type="compositionally biased region" description="Basic and acidic residues" evidence="10">
    <location>
        <begin position="206"/>
        <end position="222"/>
    </location>
</feature>
<dbReference type="AlphaFoldDB" id="A0A1I6JMH6"/>
<reference evidence="12 13" key="1">
    <citation type="submission" date="2016-10" db="EMBL/GenBank/DDBJ databases">
        <authorList>
            <person name="de Groot N.N."/>
        </authorList>
    </citation>
    <scope>NUCLEOTIDE SEQUENCE [LARGE SCALE GENOMIC DNA]</scope>
    <source>
        <strain evidence="12 13">F</strain>
    </source>
</reference>
<dbReference type="EMBL" id="FOZC01000009">
    <property type="protein sequence ID" value="SFR80175.1"/>
    <property type="molecule type" value="Genomic_DNA"/>
</dbReference>
<evidence type="ECO:0000313" key="12">
    <source>
        <dbReference type="EMBL" id="SFR80175.1"/>
    </source>
</evidence>
<accession>A0A1I6JMH6</accession>
<dbReference type="EC" id="5.3.1.24" evidence="3 9"/>
<comment type="pathway">
    <text evidence="2 9">Amino-acid biosynthesis; L-tryptophan biosynthesis; L-tryptophan from chorismate: step 3/5.</text>
</comment>
<feature type="domain" description="N-(5'phosphoribosyl) anthranilate isomerase (PRAI)" evidence="11">
    <location>
        <begin position="4"/>
        <end position="193"/>
    </location>
</feature>
<comment type="similarity">
    <text evidence="9">Belongs to the TrpF family.</text>
</comment>
<organism evidence="12 13">
    <name type="scientific">[Clostridium] aminophilum</name>
    <dbReference type="NCBI Taxonomy" id="1526"/>
    <lineage>
        <taxon>Bacteria</taxon>
        <taxon>Bacillati</taxon>
        <taxon>Bacillota</taxon>
        <taxon>Clostridia</taxon>
        <taxon>Lachnospirales</taxon>
        <taxon>Lachnospiraceae</taxon>
    </lineage>
</organism>
<keyword evidence="8 9" id="KW-0413">Isomerase</keyword>
<protein>
    <recommendedName>
        <fullName evidence="4 9">N-(5'-phosphoribosyl)anthranilate isomerase</fullName>
        <shortName evidence="9">PRAI</shortName>
        <ecNumber evidence="3 9">5.3.1.24</ecNumber>
    </recommendedName>
</protein>
<dbReference type="Pfam" id="PF00697">
    <property type="entry name" value="PRAI"/>
    <property type="match status" value="1"/>
</dbReference>
<dbReference type="InterPro" id="IPR044643">
    <property type="entry name" value="TrpF_fam"/>
</dbReference>
<sequence length="222" mass="24958">MAMIKICGLREMEEIGALNRLKPDFAGFVFARSSARYISPQKAEELRKKLCTGIRSVGVFRDSTPEEIEYVTEHCHVDLVQLHGHEGNDMIRRLQKKYRVIRGLAIERESDIRLAEQSPADYILLDHGAGGTGETFDWSLLQSCRRPFFLAGGLGPDNVAQAIQETGAAVVDASSLLETAGRKDPRKMEAFVREARTCRRKSRTYSRKEGTDGEESLVRENQ</sequence>
<dbReference type="SUPFAM" id="SSF51366">
    <property type="entry name" value="Ribulose-phoshate binding barrel"/>
    <property type="match status" value="1"/>
</dbReference>
<dbReference type="UniPathway" id="UPA00035">
    <property type="reaction ID" value="UER00042"/>
</dbReference>
<dbReference type="HAMAP" id="MF_00135">
    <property type="entry name" value="PRAI"/>
    <property type="match status" value="1"/>
</dbReference>
<evidence type="ECO:0000256" key="6">
    <source>
        <dbReference type="ARBA" id="ARBA00022822"/>
    </source>
</evidence>
<dbReference type="RefSeq" id="WP_051684691.1">
    <property type="nucleotide sequence ID" value="NZ_FOZC01000009.1"/>
</dbReference>
<dbReference type="CDD" id="cd00405">
    <property type="entry name" value="PRAI"/>
    <property type="match status" value="1"/>
</dbReference>
<dbReference type="InterPro" id="IPR011060">
    <property type="entry name" value="RibuloseP-bd_barrel"/>
</dbReference>
<comment type="catalytic activity">
    <reaction evidence="1 9">
        <text>N-(5-phospho-beta-D-ribosyl)anthranilate = 1-(2-carboxyphenylamino)-1-deoxy-D-ribulose 5-phosphate</text>
        <dbReference type="Rhea" id="RHEA:21540"/>
        <dbReference type="ChEBI" id="CHEBI:18277"/>
        <dbReference type="ChEBI" id="CHEBI:58613"/>
        <dbReference type="EC" id="5.3.1.24"/>
    </reaction>
</comment>
<gene>
    <name evidence="9" type="primary">trpF</name>
    <name evidence="12" type="ORF">SAMN02910262_01701</name>
</gene>
<dbReference type="GO" id="GO:0000162">
    <property type="term" value="P:L-tryptophan biosynthetic process"/>
    <property type="evidence" value="ECO:0007669"/>
    <property type="project" value="UniProtKB-UniRule"/>
</dbReference>
<evidence type="ECO:0000256" key="2">
    <source>
        <dbReference type="ARBA" id="ARBA00004664"/>
    </source>
</evidence>
<dbReference type="InterPro" id="IPR013785">
    <property type="entry name" value="Aldolase_TIM"/>
</dbReference>
<dbReference type="GO" id="GO:0004640">
    <property type="term" value="F:phosphoribosylanthranilate isomerase activity"/>
    <property type="evidence" value="ECO:0007669"/>
    <property type="project" value="UniProtKB-UniRule"/>
</dbReference>
<proteinExistence type="inferred from homology"/>
<dbReference type="InterPro" id="IPR001240">
    <property type="entry name" value="PRAI_dom"/>
</dbReference>
<evidence type="ECO:0000256" key="8">
    <source>
        <dbReference type="ARBA" id="ARBA00023235"/>
    </source>
</evidence>
<evidence type="ECO:0000256" key="3">
    <source>
        <dbReference type="ARBA" id="ARBA00012572"/>
    </source>
</evidence>
<evidence type="ECO:0000256" key="1">
    <source>
        <dbReference type="ARBA" id="ARBA00001164"/>
    </source>
</evidence>
<evidence type="ECO:0000313" key="13">
    <source>
        <dbReference type="Proteomes" id="UP000214760"/>
    </source>
</evidence>
<evidence type="ECO:0000256" key="4">
    <source>
        <dbReference type="ARBA" id="ARBA00022272"/>
    </source>
</evidence>